<accession>A0AAV4RL66</accession>
<name>A0AAV4RL66_9ARAC</name>
<dbReference type="Proteomes" id="UP001054837">
    <property type="component" value="Unassembled WGS sequence"/>
</dbReference>
<evidence type="ECO:0000313" key="2">
    <source>
        <dbReference type="Proteomes" id="UP001054837"/>
    </source>
</evidence>
<reference evidence="1 2" key="1">
    <citation type="submission" date="2021-06" db="EMBL/GenBank/DDBJ databases">
        <title>Caerostris darwini draft genome.</title>
        <authorList>
            <person name="Kono N."/>
            <person name="Arakawa K."/>
        </authorList>
    </citation>
    <scope>NUCLEOTIDE SEQUENCE [LARGE SCALE GENOMIC DNA]</scope>
</reference>
<dbReference type="EMBL" id="BPLQ01006245">
    <property type="protein sequence ID" value="GIY21086.1"/>
    <property type="molecule type" value="Genomic_DNA"/>
</dbReference>
<sequence>MTYRPRVRSRIHSSRVRLKSLQLPWRRSFIAVSISELLQESFTLIVPADIAVLFLKGRVNGAFLPSFMAARRECTSRYILNERRFVENHNSTWCITLVRYRIFDNCFLERRNFKFFIILFINR</sequence>
<proteinExistence type="predicted"/>
<evidence type="ECO:0000313" key="1">
    <source>
        <dbReference type="EMBL" id="GIY21086.1"/>
    </source>
</evidence>
<organism evidence="1 2">
    <name type="scientific">Caerostris darwini</name>
    <dbReference type="NCBI Taxonomy" id="1538125"/>
    <lineage>
        <taxon>Eukaryota</taxon>
        <taxon>Metazoa</taxon>
        <taxon>Ecdysozoa</taxon>
        <taxon>Arthropoda</taxon>
        <taxon>Chelicerata</taxon>
        <taxon>Arachnida</taxon>
        <taxon>Araneae</taxon>
        <taxon>Araneomorphae</taxon>
        <taxon>Entelegynae</taxon>
        <taxon>Araneoidea</taxon>
        <taxon>Araneidae</taxon>
        <taxon>Caerostris</taxon>
    </lineage>
</organism>
<protein>
    <submittedName>
        <fullName evidence="1">Uncharacterized protein</fullName>
    </submittedName>
</protein>
<keyword evidence="2" id="KW-1185">Reference proteome</keyword>
<comment type="caution">
    <text evidence="1">The sequence shown here is derived from an EMBL/GenBank/DDBJ whole genome shotgun (WGS) entry which is preliminary data.</text>
</comment>
<dbReference type="AlphaFoldDB" id="A0AAV4RL66"/>
<gene>
    <name evidence="1" type="ORF">CDAR_42331</name>
</gene>